<proteinExistence type="predicted"/>
<sequence>MRKLLIPGVVAIAALAGLTVLDRVMTATGMPRVEATTQATEPEAAAASSEHRPLSDFVREAERLYDAHVIEAEMEQRDGRRVAELKMLPPRGRTFTIELDAITAEIVRARGNAEEFRR</sequence>
<organism evidence="2 3">
    <name type="scientific">Roseococcus pinisoli</name>
    <dbReference type="NCBI Taxonomy" id="2835040"/>
    <lineage>
        <taxon>Bacteria</taxon>
        <taxon>Pseudomonadati</taxon>
        <taxon>Pseudomonadota</taxon>
        <taxon>Alphaproteobacteria</taxon>
        <taxon>Acetobacterales</taxon>
        <taxon>Roseomonadaceae</taxon>
        <taxon>Roseococcus</taxon>
    </lineage>
</organism>
<dbReference type="Proteomes" id="UP000766336">
    <property type="component" value="Unassembled WGS sequence"/>
</dbReference>
<accession>A0ABS5Q7C4</accession>
<reference evidence="2 3" key="1">
    <citation type="submission" date="2021-05" db="EMBL/GenBank/DDBJ databases">
        <title>Roseococcus sp. XZZS9, whole genome shotgun sequencing project.</title>
        <authorList>
            <person name="Zhao G."/>
            <person name="Shen L."/>
        </authorList>
    </citation>
    <scope>NUCLEOTIDE SEQUENCE [LARGE SCALE GENOMIC DNA]</scope>
    <source>
        <strain evidence="2 3">XZZS9</strain>
    </source>
</reference>
<dbReference type="EMBL" id="JAHCDA010000001">
    <property type="protein sequence ID" value="MBS7809550.1"/>
    <property type="molecule type" value="Genomic_DNA"/>
</dbReference>
<evidence type="ECO:0000313" key="2">
    <source>
        <dbReference type="EMBL" id="MBS7809550.1"/>
    </source>
</evidence>
<gene>
    <name evidence="2" type="ORF">KHU32_01285</name>
</gene>
<feature type="region of interest" description="Disordered" evidence="1">
    <location>
        <begin position="33"/>
        <end position="53"/>
    </location>
</feature>
<comment type="caution">
    <text evidence="2">The sequence shown here is derived from an EMBL/GenBank/DDBJ whole genome shotgun (WGS) entry which is preliminary data.</text>
</comment>
<protein>
    <submittedName>
        <fullName evidence="2">PepSY domain-containing protein</fullName>
    </submittedName>
</protein>
<dbReference type="RefSeq" id="WP_213668242.1">
    <property type="nucleotide sequence ID" value="NZ_JAHCDA010000001.1"/>
</dbReference>
<keyword evidence="3" id="KW-1185">Reference proteome</keyword>
<evidence type="ECO:0000256" key="1">
    <source>
        <dbReference type="SAM" id="MobiDB-lite"/>
    </source>
</evidence>
<feature type="compositionally biased region" description="Low complexity" evidence="1">
    <location>
        <begin position="34"/>
        <end position="47"/>
    </location>
</feature>
<name>A0ABS5Q7C4_9PROT</name>
<evidence type="ECO:0000313" key="3">
    <source>
        <dbReference type="Proteomes" id="UP000766336"/>
    </source>
</evidence>